<dbReference type="EMBL" id="MCGO01000213">
    <property type="protein sequence ID" value="ORY21210.1"/>
    <property type="molecule type" value="Genomic_DNA"/>
</dbReference>
<evidence type="ECO:0000259" key="9">
    <source>
        <dbReference type="Pfam" id="PF00361"/>
    </source>
</evidence>
<feature type="transmembrane region" description="Helical" evidence="8">
    <location>
        <begin position="73"/>
        <end position="92"/>
    </location>
</feature>
<feature type="transmembrane region" description="Helical" evidence="8">
    <location>
        <begin position="359"/>
        <end position="382"/>
    </location>
</feature>
<organism evidence="10 11">
    <name type="scientific">Rhizoclosmatium globosum</name>
    <dbReference type="NCBI Taxonomy" id="329046"/>
    <lineage>
        <taxon>Eukaryota</taxon>
        <taxon>Fungi</taxon>
        <taxon>Fungi incertae sedis</taxon>
        <taxon>Chytridiomycota</taxon>
        <taxon>Chytridiomycota incertae sedis</taxon>
        <taxon>Chytridiomycetes</taxon>
        <taxon>Chytridiales</taxon>
        <taxon>Chytriomycetaceae</taxon>
        <taxon>Rhizoclosmatium</taxon>
    </lineage>
</organism>
<protein>
    <recommendedName>
        <fullName evidence="3">NADH-ubiquinone oxidoreductase chain 2</fullName>
    </recommendedName>
    <alternativeName>
        <fullName evidence="7">NADH dehydrogenase subunit 2</fullName>
    </alternativeName>
</protein>
<evidence type="ECO:0000313" key="11">
    <source>
        <dbReference type="Proteomes" id="UP000193642"/>
    </source>
</evidence>
<dbReference type="InterPro" id="IPR001750">
    <property type="entry name" value="ND/Mrp_TM"/>
</dbReference>
<keyword evidence="6 8" id="KW-0472">Membrane</keyword>
<accession>A0A1Y2AFZ8</accession>
<feature type="transmembrane region" description="Helical" evidence="8">
    <location>
        <begin position="394"/>
        <end position="418"/>
    </location>
</feature>
<reference evidence="10 11" key="1">
    <citation type="submission" date="2016-07" db="EMBL/GenBank/DDBJ databases">
        <title>Pervasive Adenine N6-methylation of Active Genes in Fungi.</title>
        <authorList>
            <consortium name="DOE Joint Genome Institute"/>
            <person name="Mondo S.J."/>
            <person name="Dannebaum R.O."/>
            <person name="Kuo R.C."/>
            <person name="Labutti K."/>
            <person name="Haridas S."/>
            <person name="Kuo A."/>
            <person name="Salamov A."/>
            <person name="Ahrendt S.R."/>
            <person name="Lipzen A."/>
            <person name="Sullivan W."/>
            <person name="Andreopoulos W.B."/>
            <person name="Clum A."/>
            <person name="Lindquist E."/>
            <person name="Daum C."/>
            <person name="Ramamoorthy G.K."/>
            <person name="Gryganskyi A."/>
            <person name="Culley D."/>
            <person name="Magnuson J.K."/>
            <person name="James T.Y."/>
            <person name="O'Malley M.A."/>
            <person name="Stajich J.E."/>
            <person name="Spatafora J.W."/>
            <person name="Visel A."/>
            <person name="Grigoriev I.V."/>
        </authorList>
    </citation>
    <scope>NUCLEOTIDE SEQUENCE [LARGE SCALE GENOMIC DNA]</scope>
    <source>
        <strain evidence="10 11">JEL800</strain>
    </source>
</reference>
<feature type="transmembrane region" description="Helical" evidence="8">
    <location>
        <begin position="266"/>
        <end position="286"/>
    </location>
</feature>
<dbReference type="STRING" id="329046.A0A1Y2AFZ8"/>
<feature type="transmembrane region" description="Helical" evidence="8">
    <location>
        <begin position="112"/>
        <end position="145"/>
    </location>
</feature>
<proteinExistence type="inferred from homology"/>
<evidence type="ECO:0000256" key="6">
    <source>
        <dbReference type="ARBA" id="ARBA00023136"/>
    </source>
</evidence>
<dbReference type="GO" id="GO:0016020">
    <property type="term" value="C:membrane"/>
    <property type="evidence" value="ECO:0007669"/>
    <property type="project" value="UniProtKB-SubCell"/>
</dbReference>
<evidence type="ECO:0000256" key="4">
    <source>
        <dbReference type="ARBA" id="ARBA00022692"/>
    </source>
</evidence>
<dbReference type="OrthoDB" id="2435263at2759"/>
<feature type="transmembrane region" description="Helical" evidence="8">
    <location>
        <begin position="240"/>
        <end position="260"/>
    </location>
</feature>
<keyword evidence="4 8" id="KW-0812">Transmembrane</keyword>
<keyword evidence="11" id="KW-1185">Reference proteome</keyword>
<feature type="transmembrane region" description="Helical" evidence="8">
    <location>
        <begin position="165"/>
        <end position="186"/>
    </location>
</feature>
<dbReference type="PANTHER" id="PTHR22773">
    <property type="entry name" value="NADH DEHYDROGENASE"/>
    <property type="match status" value="1"/>
</dbReference>
<feature type="transmembrane region" description="Helical" evidence="8">
    <location>
        <begin position="29"/>
        <end position="52"/>
    </location>
</feature>
<evidence type="ECO:0000256" key="8">
    <source>
        <dbReference type="SAM" id="Phobius"/>
    </source>
</evidence>
<feature type="transmembrane region" description="Helical" evidence="8">
    <location>
        <begin position="438"/>
        <end position="457"/>
    </location>
</feature>
<feature type="transmembrane region" description="Helical" evidence="8">
    <location>
        <begin position="206"/>
        <end position="228"/>
    </location>
</feature>
<sequence length="486" mass="53230">MILGIGLLTSAYGSFLAMPTGIRSTNQGGLLMIRTISLILVASIIFEISTLLHLPDNSICVFMDGTIKLSAQITYLLIFIQTIAIIILQFGVEGGTGAQLSRISGEVFLVMLVNLVALIYVLVGIDWLVTVVAWELFNLSLYLLVSMQRPAGSKEISLSASVKYFLLSAYTTSFLLLSIALLYGLTGTTSYDGLIMIVQTGEVSLWPFYLMMLTFLFKLGAAPLHGWAPDLYDSLPTYTTMFLLIVPKSAVLFLLLQLDYVIGSEYGYNLLLVVGAISMIVGSLGLSSQWRIKRFLAYSSIANLGFILVTINHAPSYYFYIIVYMVSTLVIFGIILSISSGHNIEYISDLSGLYSRNPALAYALAICFFSLAGTPPLIGFFPKLVVILNLLEQGYFAILAILVISSILSCCNYLSVIFTIHLGKDCYKETIVISYRNAIIISAGVGLLMLPIGLYNLVDVLCYFNHESMLIIAAIPLMTPVKSCKL</sequence>
<comment type="similarity">
    <text evidence="2">Belongs to the complex I subunit 2 family.</text>
</comment>
<feature type="domain" description="NADH:quinone oxidoreductase/Mrp antiporter transmembrane" evidence="9">
    <location>
        <begin position="126"/>
        <end position="409"/>
    </location>
</feature>
<evidence type="ECO:0000256" key="2">
    <source>
        <dbReference type="ARBA" id="ARBA00007012"/>
    </source>
</evidence>
<evidence type="ECO:0000256" key="3">
    <source>
        <dbReference type="ARBA" id="ARBA00021008"/>
    </source>
</evidence>
<dbReference type="Pfam" id="PF00361">
    <property type="entry name" value="Proton_antipo_M"/>
    <property type="match status" value="1"/>
</dbReference>
<evidence type="ECO:0000256" key="7">
    <source>
        <dbReference type="ARBA" id="ARBA00031028"/>
    </source>
</evidence>
<feature type="transmembrane region" description="Helical" evidence="8">
    <location>
        <begin position="317"/>
        <end position="338"/>
    </location>
</feature>
<dbReference type="Proteomes" id="UP000193642">
    <property type="component" value="Unassembled WGS sequence"/>
</dbReference>
<evidence type="ECO:0000256" key="5">
    <source>
        <dbReference type="ARBA" id="ARBA00022989"/>
    </source>
</evidence>
<gene>
    <name evidence="10" type="ORF">BCR33DRAFT_671429</name>
</gene>
<dbReference type="AlphaFoldDB" id="A0A1Y2AFZ8"/>
<feature type="transmembrane region" description="Helical" evidence="8">
    <location>
        <begin position="295"/>
        <end position="311"/>
    </location>
</feature>
<comment type="caution">
    <text evidence="10">The sequence shown here is derived from an EMBL/GenBank/DDBJ whole genome shotgun (WGS) entry which is preliminary data.</text>
</comment>
<comment type="subcellular location">
    <subcellularLocation>
        <location evidence="1">Membrane</location>
        <topology evidence="1">Multi-pass membrane protein</topology>
    </subcellularLocation>
</comment>
<evidence type="ECO:0000256" key="1">
    <source>
        <dbReference type="ARBA" id="ARBA00004141"/>
    </source>
</evidence>
<evidence type="ECO:0000313" key="10">
    <source>
        <dbReference type="EMBL" id="ORY21210.1"/>
    </source>
</evidence>
<keyword evidence="5 8" id="KW-1133">Transmembrane helix</keyword>
<name>A0A1Y2AFZ8_9FUNG</name>